<evidence type="ECO:0000256" key="1">
    <source>
        <dbReference type="SAM" id="MobiDB-lite"/>
    </source>
</evidence>
<evidence type="ECO:0000313" key="3">
    <source>
        <dbReference type="Proteomes" id="UP000485058"/>
    </source>
</evidence>
<protein>
    <submittedName>
        <fullName evidence="2">Uncharacterized protein</fullName>
    </submittedName>
</protein>
<comment type="caution">
    <text evidence="2">The sequence shown here is derived from an EMBL/GenBank/DDBJ whole genome shotgun (WGS) entry which is preliminary data.</text>
</comment>
<dbReference type="Proteomes" id="UP000485058">
    <property type="component" value="Unassembled WGS sequence"/>
</dbReference>
<gene>
    <name evidence="2" type="ORF">HaLaN_00274</name>
</gene>
<reference evidence="2 3" key="1">
    <citation type="submission" date="2020-02" db="EMBL/GenBank/DDBJ databases">
        <title>Draft genome sequence of Haematococcus lacustris strain NIES-144.</title>
        <authorList>
            <person name="Morimoto D."/>
            <person name="Nakagawa S."/>
            <person name="Yoshida T."/>
            <person name="Sawayama S."/>
        </authorList>
    </citation>
    <scope>NUCLEOTIDE SEQUENCE [LARGE SCALE GENOMIC DNA]</scope>
    <source>
        <strain evidence="2 3">NIES-144</strain>
    </source>
</reference>
<keyword evidence="3" id="KW-1185">Reference proteome</keyword>
<evidence type="ECO:0000313" key="2">
    <source>
        <dbReference type="EMBL" id="GFH05760.1"/>
    </source>
</evidence>
<feature type="region of interest" description="Disordered" evidence="1">
    <location>
        <begin position="152"/>
        <end position="177"/>
    </location>
</feature>
<dbReference type="EMBL" id="BLLF01000008">
    <property type="protein sequence ID" value="GFH05760.1"/>
    <property type="molecule type" value="Genomic_DNA"/>
</dbReference>
<name>A0A699Y6A7_HAELA</name>
<sequence length="187" mass="20111">MEWLALGHVGHHVLLEVIHAAVTASSTAHRSQLQQRLGVWLDHLYIWCVELWNTWASYDPPLTCLLDCSPQGPRPACVWCSVTASAQHSHSTLGGQKLACIKEGASAWGTACSHHSQSAGSSQGVGWVRQQATRLLSTTVMGRMGLPSGPSWMGRCSRTNSSAEQPSGLQGHAETQPDVLTILQPLA</sequence>
<dbReference type="AlphaFoldDB" id="A0A699Y6A7"/>
<accession>A0A699Y6A7</accession>
<organism evidence="2 3">
    <name type="scientific">Haematococcus lacustris</name>
    <name type="common">Green alga</name>
    <name type="synonym">Haematococcus pluvialis</name>
    <dbReference type="NCBI Taxonomy" id="44745"/>
    <lineage>
        <taxon>Eukaryota</taxon>
        <taxon>Viridiplantae</taxon>
        <taxon>Chlorophyta</taxon>
        <taxon>core chlorophytes</taxon>
        <taxon>Chlorophyceae</taxon>
        <taxon>CS clade</taxon>
        <taxon>Chlamydomonadales</taxon>
        <taxon>Haematococcaceae</taxon>
        <taxon>Haematococcus</taxon>
    </lineage>
</organism>
<proteinExistence type="predicted"/>
<feature type="compositionally biased region" description="Polar residues" evidence="1">
    <location>
        <begin position="157"/>
        <end position="168"/>
    </location>
</feature>